<dbReference type="EMBL" id="AECU01000217">
    <property type="protein sequence ID" value="EFQ05484.1"/>
    <property type="molecule type" value="Genomic_DNA"/>
</dbReference>
<dbReference type="InterPro" id="IPR003841">
    <property type="entry name" value="Na/Pi_transpt"/>
</dbReference>
<dbReference type="Gene3D" id="1.20.58.220">
    <property type="entry name" value="Phosphate transport system protein phou homolog 2, domain 2"/>
    <property type="match status" value="1"/>
</dbReference>
<feature type="domain" description="PhoU" evidence="8">
    <location>
        <begin position="393"/>
        <end position="478"/>
    </location>
</feature>
<organism evidence="9 10">
    <name type="scientific">Faecalibacterium cf. prausnitzii KLE1255</name>
    <dbReference type="NCBI Taxonomy" id="748224"/>
    <lineage>
        <taxon>Bacteria</taxon>
        <taxon>Bacillati</taxon>
        <taxon>Bacillota</taxon>
        <taxon>Clostridia</taxon>
        <taxon>Eubacteriales</taxon>
        <taxon>Oscillospiraceae</taxon>
        <taxon>Faecalibacterium</taxon>
    </lineage>
</organism>
<dbReference type="GO" id="GO:0005436">
    <property type="term" value="F:sodium:phosphate symporter activity"/>
    <property type="evidence" value="ECO:0007669"/>
    <property type="project" value="InterPro"/>
</dbReference>
<evidence type="ECO:0000256" key="1">
    <source>
        <dbReference type="ARBA" id="ARBA00004651"/>
    </source>
</evidence>
<sequence length="628" mass="68170">MQQSGRPQHLPDQAGPVCGQGRCTRIKRKIIFRSIVMDITHITSLLGGIALFLYGMSIMGAGLEKLAGGKMQGVLQKLTSSTLKGVIFGTLITGVIQSSAGTVVICVGLVNSGIMTLTQSVGVIMGANIGTTVTGQLIRMADISGDSLWLTLIQPKTFAPVVAFIGCIFYVFLRSAKRKNIGQIMLGFGILFTGMSLMDTGVAPLRENAVFQNLFVTMTNPVLGILVGVVVTVIIQSSSASVGILQALSSTGLVTFSSAIPIILGAHIGTAFTPLLTIGGSSKDGKRAALIHLYFNIIGSVILLALVYAVQFTVGIPMWNDVMNKSTIANIHTLSSVCAMLLFLPCSGVLSKLALLTVPDSAEEAQELSMPVLDERLFKSPAVALQQAKSAVIKMSRRAARNVNLAAPLLLKMDEDTVSAIRVRENLIDRMEVAISNYLIKMTDQELGDDESHTVTELLNFVTEFERIGDYAVNIMEKAEELQEKEASFSENATKELQLLENALNRILNLTNDAFENNDMRLAAQVEPLEEVIDVMAERLRDQHILRLKDGVCSIDTGVVFLDVLNNAERISDHCSNVAARLIGMDAGEDYDSHTLKSIMHHNPTKDYMLEYEECRKAYLVPLEEMEA</sequence>
<feature type="transmembrane region" description="Helical" evidence="7">
    <location>
        <begin position="331"/>
        <end position="350"/>
    </location>
</feature>
<evidence type="ECO:0000256" key="6">
    <source>
        <dbReference type="SAM" id="Coils"/>
    </source>
</evidence>
<dbReference type="SUPFAM" id="SSF109755">
    <property type="entry name" value="PhoU-like"/>
    <property type="match status" value="1"/>
</dbReference>
<evidence type="ECO:0000256" key="2">
    <source>
        <dbReference type="ARBA" id="ARBA00022475"/>
    </source>
</evidence>
<evidence type="ECO:0000256" key="7">
    <source>
        <dbReference type="SAM" id="Phobius"/>
    </source>
</evidence>
<evidence type="ECO:0000256" key="5">
    <source>
        <dbReference type="ARBA" id="ARBA00023136"/>
    </source>
</evidence>
<keyword evidence="6" id="KW-0175">Coiled coil</keyword>
<dbReference type="HOGENOM" id="CLU_025623_0_1_9"/>
<dbReference type="Pfam" id="PF01895">
    <property type="entry name" value="PhoU"/>
    <property type="match status" value="2"/>
</dbReference>
<feature type="transmembrane region" description="Helical" evidence="7">
    <location>
        <begin position="117"/>
        <end position="137"/>
    </location>
</feature>
<feature type="transmembrane region" description="Helical" evidence="7">
    <location>
        <begin position="180"/>
        <end position="198"/>
    </location>
</feature>
<reference evidence="9 10" key="1">
    <citation type="submission" date="2010-08" db="EMBL/GenBank/DDBJ databases">
        <authorList>
            <person name="Weinstock G."/>
            <person name="Sodergren E."/>
            <person name="Clifton S."/>
            <person name="Fulton L."/>
            <person name="Fulton B."/>
            <person name="Courtney L."/>
            <person name="Fronick C."/>
            <person name="Harrison M."/>
            <person name="Strong C."/>
            <person name="Farmer C."/>
            <person name="Delahaunty K."/>
            <person name="Markovic C."/>
            <person name="Hall O."/>
            <person name="Minx P."/>
            <person name="Tomlinson C."/>
            <person name="Mitreva M."/>
            <person name="Hou S."/>
            <person name="Chen J."/>
            <person name="Wollam A."/>
            <person name="Pepin K.H."/>
            <person name="Johnson M."/>
            <person name="Bhonagiri V."/>
            <person name="Zhang X."/>
            <person name="Suruliraj S."/>
            <person name="Warren W."/>
            <person name="Chinwalla A."/>
            <person name="Mardis E.R."/>
            <person name="Wilson R.K."/>
        </authorList>
    </citation>
    <scope>NUCLEOTIDE SEQUENCE [LARGE SCALE GENOMIC DNA]</scope>
    <source>
        <strain evidence="9 10">KLE1255</strain>
    </source>
</reference>
<dbReference type="eggNOG" id="COG1283">
    <property type="taxonomic scope" value="Bacteria"/>
</dbReference>
<evidence type="ECO:0000313" key="10">
    <source>
        <dbReference type="Proteomes" id="UP000006028"/>
    </source>
</evidence>
<feature type="transmembrane region" description="Helical" evidence="7">
    <location>
        <begin position="35"/>
        <end position="56"/>
    </location>
</feature>
<feature type="transmembrane region" description="Helical" evidence="7">
    <location>
        <begin position="210"/>
        <end position="235"/>
    </location>
</feature>
<evidence type="ECO:0000259" key="8">
    <source>
        <dbReference type="Pfam" id="PF01895"/>
    </source>
</evidence>
<proteinExistence type="predicted"/>
<gene>
    <name evidence="9" type="ORF">HMPREF9436_03001</name>
</gene>
<feature type="transmembrane region" description="Helical" evidence="7">
    <location>
        <begin position="289"/>
        <end position="310"/>
    </location>
</feature>
<dbReference type="Pfam" id="PF02690">
    <property type="entry name" value="Na_Pi_cotrans"/>
    <property type="match status" value="1"/>
</dbReference>
<feature type="transmembrane region" description="Helical" evidence="7">
    <location>
        <begin position="86"/>
        <end position="110"/>
    </location>
</feature>
<comment type="subcellular location">
    <subcellularLocation>
        <location evidence="1">Cell membrane</location>
        <topology evidence="1">Multi-pass membrane protein</topology>
    </subcellularLocation>
</comment>
<feature type="transmembrane region" description="Helical" evidence="7">
    <location>
        <begin position="247"/>
        <end position="269"/>
    </location>
</feature>
<feature type="coiled-coil region" evidence="6">
    <location>
        <begin position="472"/>
        <end position="510"/>
    </location>
</feature>
<dbReference type="AlphaFoldDB" id="E2ZMS3"/>
<dbReference type="InterPro" id="IPR026022">
    <property type="entry name" value="PhoU_dom"/>
</dbReference>
<dbReference type="PANTHER" id="PTHR10010">
    <property type="entry name" value="SOLUTE CARRIER FAMILY 34 SODIUM PHOSPHATE , MEMBER 2-RELATED"/>
    <property type="match status" value="1"/>
</dbReference>
<dbReference type="NCBIfam" id="NF037997">
    <property type="entry name" value="Na_Pi_symport"/>
    <property type="match status" value="1"/>
</dbReference>
<dbReference type="BioCyc" id="FCF748224-HMP:GTSS-1019-MONOMER"/>
<evidence type="ECO:0000256" key="3">
    <source>
        <dbReference type="ARBA" id="ARBA00022692"/>
    </source>
</evidence>
<dbReference type="PANTHER" id="PTHR10010:SF46">
    <property type="entry name" value="SODIUM-DEPENDENT PHOSPHATE TRANSPORT PROTEIN 2B"/>
    <property type="match status" value="1"/>
</dbReference>
<keyword evidence="3 7" id="KW-0812">Transmembrane</keyword>
<keyword evidence="2" id="KW-1003">Cell membrane</keyword>
<comment type="caution">
    <text evidence="9">The sequence shown here is derived from an EMBL/GenBank/DDBJ whole genome shotgun (WGS) entry which is preliminary data.</text>
</comment>
<name>E2ZMS3_9FIRM</name>
<accession>E2ZMS3</accession>
<keyword evidence="4 7" id="KW-1133">Transmembrane helix</keyword>
<keyword evidence="5 7" id="KW-0472">Membrane</keyword>
<evidence type="ECO:0000313" key="9">
    <source>
        <dbReference type="EMBL" id="EFQ05484.1"/>
    </source>
</evidence>
<dbReference type="GO" id="GO:0044341">
    <property type="term" value="P:sodium-dependent phosphate transport"/>
    <property type="evidence" value="ECO:0007669"/>
    <property type="project" value="InterPro"/>
</dbReference>
<protein>
    <submittedName>
        <fullName evidence="9">Putative Na/Pi-cotransporter II-like protein</fullName>
    </submittedName>
</protein>
<feature type="domain" description="PhoU" evidence="8">
    <location>
        <begin position="504"/>
        <end position="581"/>
    </location>
</feature>
<dbReference type="InterPro" id="IPR038078">
    <property type="entry name" value="PhoU-like_sf"/>
</dbReference>
<dbReference type="GO" id="GO:0005886">
    <property type="term" value="C:plasma membrane"/>
    <property type="evidence" value="ECO:0007669"/>
    <property type="project" value="UniProtKB-SubCell"/>
</dbReference>
<feature type="transmembrane region" description="Helical" evidence="7">
    <location>
        <begin position="157"/>
        <end position="173"/>
    </location>
</feature>
<dbReference type="Proteomes" id="UP000006028">
    <property type="component" value="Unassembled WGS sequence"/>
</dbReference>
<evidence type="ECO:0000256" key="4">
    <source>
        <dbReference type="ARBA" id="ARBA00022989"/>
    </source>
</evidence>